<dbReference type="Proteomes" id="UP000274315">
    <property type="component" value="Unassembled WGS sequence"/>
</dbReference>
<sequence>GNVLNGLYTPDVPSTDRFVLIFVEAPHSILGIIEGHIILPLPLDRFAGDLELMKDKKVQTS</sequence>
<reference evidence="1 2" key="1">
    <citation type="submission" date="2018-08" db="EMBL/GenBank/DDBJ databases">
        <title>Recombination of ecologically and evolutionarily significant loci maintains genetic cohesion in the Pseudomonas syringae species complex.</title>
        <authorList>
            <person name="Dillon M."/>
            <person name="Thakur S."/>
            <person name="Almeida R.N.D."/>
            <person name="Weir B.S."/>
            <person name="Guttman D.S."/>
        </authorList>
    </citation>
    <scope>NUCLEOTIDE SEQUENCE [LARGE SCALE GENOMIC DNA]</scope>
    <source>
        <strain evidence="1 2">ICMP 11935</strain>
    </source>
</reference>
<gene>
    <name evidence="1" type="ORF">ALP24_04919</name>
</gene>
<feature type="non-terminal residue" evidence="1">
    <location>
        <position position="1"/>
    </location>
</feature>
<protein>
    <submittedName>
        <fullName evidence="1">Uncharacterized protein</fullName>
    </submittedName>
</protein>
<name>A0A3M5WHM8_PSEAP</name>
<proteinExistence type="predicted"/>
<evidence type="ECO:0000313" key="2">
    <source>
        <dbReference type="Proteomes" id="UP000274315"/>
    </source>
</evidence>
<organism evidence="1 2">
    <name type="scientific">Pseudomonas syringae pv. aptata</name>
    <dbReference type="NCBI Taxonomy" id="83167"/>
    <lineage>
        <taxon>Bacteria</taxon>
        <taxon>Pseudomonadati</taxon>
        <taxon>Pseudomonadota</taxon>
        <taxon>Gammaproteobacteria</taxon>
        <taxon>Pseudomonadales</taxon>
        <taxon>Pseudomonadaceae</taxon>
        <taxon>Pseudomonas</taxon>
        <taxon>Pseudomonas syringae</taxon>
    </lineage>
</organism>
<dbReference type="EMBL" id="RBUF01000616">
    <property type="protein sequence ID" value="RMU69167.1"/>
    <property type="molecule type" value="Genomic_DNA"/>
</dbReference>
<evidence type="ECO:0000313" key="1">
    <source>
        <dbReference type="EMBL" id="RMU69167.1"/>
    </source>
</evidence>
<comment type="caution">
    <text evidence="1">The sequence shown here is derived from an EMBL/GenBank/DDBJ whole genome shotgun (WGS) entry which is preliminary data.</text>
</comment>
<dbReference type="AlphaFoldDB" id="A0A3M5WHM8"/>
<accession>A0A3M5WHM8</accession>